<proteinExistence type="predicted"/>
<dbReference type="AlphaFoldDB" id="A0A2T2WYQ2"/>
<evidence type="ECO:0000313" key="6">
    <source>
        <dbReference type="Proteomes" id="UP000242705"/>
    </source>
</evidence>
<dbReference type="PROSITE" id="PS50932">
    <property type="entry name" value="HTH_LACI_2"/>
    <property type="match status" value="1"/>
</dbReference>
<dbReference type="Gene3D" id="1.10.260.40">
    <property type="entry name" value="lambda repressor-like DNA-binding domains"/>
    <property type="match status" value="1"/>
</dbReference>
<comment type="caution">
    <text evidence="5">The sequence shown here is derived from an EMBL/GenBank/DDBJ whole genome shotgun (WGS) entry which is preliminary data.</text>
</comment>
<sequence>MMNKVSKTVRIEDVARVAGVSPTTVSYVINNRGNVSERTRERVLQVIKELNYHPSMAGRGLASKTARAIGILVPRINSLSDPFFAMLSSGFMLGAQRHDYQVVLLPSETTTNDMVNSIQRKRIDGILLLEVEEDDVRVKQLYQYGVPLLLFGRSELPVAWLDVDNMQGGMMATRHLLELGHRRIAHIAAPQKYLYGRLRCKGYQETLQQFDPSLSAIVREGDLTMDAGYRLTRELLVKNPRPTAIFAASDLMAIGAIRAATDIGLQVPRDLSVVGFDDSPLAHEFIPALTTIAQQPQHLGEMLAERLISLLEGEMARPELFLPQLIVRQSSAVNPTGPLYQRSSEKITLKTGPSFSLWSDEGFIERRSGNQGIYAADTHWLSHYMIYINGIAPKPVAVDVQQDQFVMRYVVALKNGSLAIQRTLRFFAQSLVDQWKWKRWGNCEDGWMFELEHAVDFRDIFEMRGFPVESPGLIYSDLTGNSGERHQYRGRDDRIRMFSLSVSPDPITSEIGSKQWIIDSHESEGNFEIRMKWELPPTLHSSIRRESNQWPKVIVENEEWQHVLNQAQDDVEMLQTDFGQGPVLVAGLPWFGTLFGRDAILSAYQLLLFRPDLAESTLATMAHFQGQIIDPERSEMPGKMVHEVRYGELANLGHVPFGRYYGSVDVTPLFILLLYETWKRTGNSALLDRFLSVARDAMDWLRQGIDEANHGLLMFHSSNQAGLSVQSWKDSADSMVYSDGTLAQSPLAVAEVQGYVFQALNAMAELEEASGDVQAATHYREMAERVRAKFHEHFWLPELQYYAMAIDRDGNPLDVISSDPGQCLWTGIITKPFQKAVIDRLISQDLFSGWGIRTLSARERAYDPYSYHRGSVWPHDTSIIVAGMCRSGYIHEAAMIANALVSAGNFFPKRRMPELFSGVSREGDNDRPMPYPLACAPQAWAAGSVWLMLQSLLKIDINTPTRTLMVGTSPTELGRVTIHGLKVADGEFALDIDTDQVRILMSPNNWTVVLAQ</sequence>
<dbReference type="Pfam" id="PF13377">
    <property type="entry name" value="Peripla_BP_3"/>
    <property type="match status" value="1"/>
</dbReference>
<dbReference type="SUPFAM" id="SSF48208">
    <property type="entry name" value="Six-hairpin glycosidases"/>
    <property type="match status" value="1"/>
</dbReference>
<dbReference type="Pfam" id="PF14742">
    <property type="entry name" value="GDE_N_bis"/>
    <property type="match status" value="1"/>
</dbReference>
<dbReference type="InterPro" id="IPR046335">
    <property type="entry name" value="LacI/GalR-like_sensor"/>
</dbReference>
<dbReference type="PANTHER" id="PTHR30146">
    <property type="entry name" value="LACI-RELATED TRANSCRIPTIONAL REPRESSOR"/>
    <property type="match status" value="1"/>
</dbReference>
<dbReference type="Proteomes" id="UP000242705">
    <property type="component" value="Unassembled WGS sequence"/>
</dbReference>
<dbReference type="Pfam" id="PF22422">
    <property type="entry name" value="MGH1-like_GH"/>
    <property type="match status" value="1"/>
</dbReference>
<evidence type="ECO:0000259" key="4">
    <source>
        <dbReference type="PROSITE" id="PS50932"/>
    </source>
</evidence>
<dbReference type="GO" id="GO:0003700">
    <property type="term" value="F:DNA-binding transcription factor activity"/>
    <property type="evidence" value="ECO:0007669"/>
    <property type="project" value="TreeGrafter"/>
</dbReference>
<dbReference type="PANTHER" id="PTHR30146:SF109">
    <property type="entry name" value="HTH-TYPE TRANSCRIPTIONAL REGULATOR GALS"/>
    <property type="match status" value="1"/>
</dbReference>
<dbReference type="InterPro" id="IPR012341">
    <property type="entry name" value="6hp_glycosidase-like_sf"/>
</dbReference>
<dbReference type="Pfam" id="PF00356">
    <property type="entry name" value="LacI"/>
    <property type="match status" value="1"/>
</dbReference>
<dbReference type="InterPro" id="IPR010982">
    <property type="entry name" value="Lambda_DNA-bd_dom_sf"/>
</dbReference>
<reference evidence="5 6" key="1">
    <citation type="journal article" date="2014" name="BMC Genomics">
        <title>Comparison of environmental and isolate Sulfobacillus genomes reveals diverse carbon, sulfur, nitrogen, and hydrogen metabolisms.</title>
        <authorList>
            <person name="Justice N.B."/>
            <person name="Norman A."/>
            <person name="Brown C.T."/>
            <person name="Singh A."/>
            <person name="Thomas B.C."/>
            <person name="Banfield J.F."/>
        </authorList>
    </citation>
    <scope>NUCLEOTIDE SEQUENCE [LARGE SCALE GENOMIC DNA]</scope>
    <source>
        <strain evidence="5">AMDSBA5</strain>
    </source>
</reference>
<accession>A0A2T2WYQ2</accession>
<evidence type="ECO:0000256" key="3">
    <source>
        <dbReference type="ARBA" id="ARBA00023163"/>
    </source>
</evidence>
<dbReference type="InterPro" id="IPR032856">
    <property type="entry name" value="GDE_N_bis"/>
</dbReference>
<dbReference type="Gene3D" id="3.40.50.2300">
    <property type="match status" value="2"/>
</dbReference>
<dbReference type="Gene3D" id="1.50.10.10">
    <property type="match status" value="1"/>
</dbReference>
<keyword evidence="2" id="KW-0238">DNA-binding</keyword>
<dbReference type="SMART" id="SM00354">
    <property type="entry name" value="HTH_LACI"/>
    <property type="match status" value="1"/>
</dbReference>
<keyword evidence="3" id="KW-0804">Transcription</keyword>
<feature type="domain" description="HTH lacI-type" evidence="4">
    <location>
        <begin position="9"/>
        <end position="63"/>
    </location>
</feature>
<dbReference type="GO" id="GO:0000976">
    <property type="term" value="F:transcription cis-regulatory region binding"/>
    <property type="evidence" value="ECO:0007669"/>
    <property type="project" value="TreeGrafter"/>
</dbReference>
<dbReference type="InterPro" id="IPR054491">
    <property type="entry name" value="MGH1-like_GH"/>
</dbReference>
<dbReference type="InterPro" id="IPR028082">
    <property type="entry name" value="Peripla_BP_I"/>
</dbReference>
<dbReference type="SUPFAM" id="SSF53822">
    <property type="entry name" value="Periplasmic binding protein-like I"/>
    <property type="match status" value="1"/>
</dbReference>
<dbReference type="EMBL" id="PXYX01000013">
    <property type="protein sequence ID" value="PSR27368.1"/>
    <property type="molecule type" value="Genomic_DNA"/>
</dbReference>
<gene>
    <name evidence="5" type="ORF">C7B47_08425</name>
</gene>
<keyword evidence="1" id="KW-0805">Transcription regulation</keyword>
<dbReference type="SUPFAM" id="SSF47413">
    <property type="entry name" value="lambda repressor-like DNA-binding domains"/>
    <property type="match status" value="1"/>
</dbReference>
<dbReference type="CDD" id="cd01392">
    <property type="entry name" value="HTH_LacI"/>
    <property type="match status" value="1"/>
</dbReference>
<evidence type="ECO:0000256" key="2">
    <source>
        <dbReference type="ARBA" id="ARBA00023125"/>
    </source>
</evidence>
<name>A0A2T2WYQ2_SULTH</name>
<organism evidence="5 6">
    <name type="scientific">Sulfobacillus thermosulfidooxidans</name>
    <dbReference type="NCBI Taxonomy" id="28034"/>
    <lineage>
        <taxon>Bacteria</taxon>
        <taxon>Bacillati</taxon>
        <taxon>Bacillota</taxon>
        <taxon>Clostridia</taxon>
        <taxon>Eubacteriales</taxon>
        <taxon>Clostridiales Family XVII. Incertae Sedis</taxon>
        <taxon>Sulfobacillus</taxon>
    </lineage>
</organism>
<dbReference type="GO" id="GO:0005975">
    <property type="term" value="P:carbohydrate metabolic process"/>
    <property type="evidence" value="ECO:0007669"/>
    <property type="project" value="InterPro"/>
</dbReference>
<dbReference type="InterPro" id="IPR008928">
    <property type="entry name" value="6-hairpin_glycosidase_sf"/>
</dbReference>
<evidence type="ECO:0000313" key="5">
    <source>
        <dbReference type="EMBL" id="PSR27368.1"/>
    </source>
</evidence>
<protein>
    <recommendedName>
        <fullName evidence="4">HTH lacI-type domain-containing protein</fullName>
    </recommendedName>
</protein>
<dbReference type="PROSITE" id="PS00356">
    <property type="entry name" value="HTH_LACI_1"/>
    <property type="match status" value="1"/>
</dbReference>
<evidence type="ECO:0000256" key="1">
    <source>
        <dbReference type="ARBA" id="ARBA00023015"/>
    </source>
</evidence>
<dbReference type="CDD" id="cd06267">
    <property type="entry name" value="PBP1_LacI_sugar_binding-like"/>
    <property type="match status" value="1"/>
</dbReference>
<dbReference type="InterPro" id="IPR000843">
    <property type="entry name" value="HTH_LacI"/>
</dbReference>